<name>A0A553UZW6_9HELI</name>
<sequence>MALAVVIGAIGVAVTALLVTGGTVAPASGVVAGGAVAVLGFPATTSAVAIAFAAGGVGVLNKLRGYDLKKISDTHVVLTRS</sequence>
<feature type="active site" evidence="2">
    <location>
        <position position="23"/>
    </location>
</feature>
<organism evidence="4 5">
    <name type="scientific">Helicobacter mehlei</name>
    <dbReference type="NCBI Taxonomy" id="2316080"/>
    <lineage>
        <taxon>Bacteria</taxon>
        <taxon>Pseudomonadati</taxon>
        <taxon>Campylobacterota</taxon>
        <taxon>Epsilonproteobacteria</taxon>
        <taxon>Campylobacterales</taxon>
        <taxon>Helicobacteraceae</taxon>
        <taxon>Helicobacter</taxon>
    </lineage>
</organism>
<reference evidence="4" key="2">
    <citation type="submission" date="2019-07" db="EMBL/GenBank/DDBJ databases">
        <authorList>
            <person name="Papic B."/>
        </authorList>
    </citation>
    <scope>NUCLEOTIDE SEQUENCE [LARGE SCALE GENOMIC DNA]</scope>
    <source>
        <strain evidence="4">L8b</strain>
    </source>
</reference>
<comment type="caution">
    <text evidence="4">The sequence shown here is derived from an EMBL/GenBank/DDBJ whole genome shotgun (WGS) entry which is preliminary data.</text>
</comment>
<comment type="similarity">
    <text evidence="1">Belongs to the asparaginase 1 family.</text>
</comment>
<keyword evidence="3" id="KW-1133">Transmembrane helix</keyword>
<dbReference type="PROSITE" id="PS00144">
    <property type="entry name" value="ASN_GLN_ASE_1"/>
    <property type="match status" value="1"/>
</dbReference>
<protein>
    <submittedName>
        <fullName evidence="4">Uncharacterized protein</fullName>
    </submittedName>
</protein>
<gene>
    <name evidence="4" type="ORF">FNE76_03150</name>
</gene>
<dbReference type="Proteomes" id="UP000319322">
    <property type="component" value="Unassembled WGS sequence"/>
</dbReference>
<proteinExistence type="inferred from homology"/>
<reference evidence="4" key="1">
    <citation type="submission" date="2019-07" db="EMBL/GenBank/DDBJ databases">
        <title>Helicobacter labacensis sp. nov., Helicobacter mehlei sp. nov. and Helicobacter vulpis sp. nov., isolated from gastric mucosa of red fox (Vulpis vulpis).</title>
        <authorList>
            <person name="Kusar D."/>
            <person name="Gruntar I."/>
            <person name="Pate M."/>
            <person name="Zajc U."/>
            <person name="Ocepek M."/>
        </authorList>
    </citation>
    <scope>NUCLEOTIDE SEQUENCE [LARGE SCALE GENOMIC DNA]</scope>
    <source>
        <strain evidence="4">L8b</strain>
    </source>
</reference>
<evidence type="ECO:0000313" key="4">
    <source>
        <dbReference type="EMBL" id="TSA85757.1"/>
    </source>
</evidence>
<keyword evidence="5" id="KW-1185">Reference proteome</keyword>
<evidence type="ECO:0000256" key="1">
    <source>
        <dbReference type="ARBA" id="ARBA00010518"/>
    </source>
</evidence>
<evidence type="ECO:0000256" key="2">
    <source>
        <dbReference type="PROSITE-ProRule" id="PRU10099"/>
    </source>
</evidence>
<accession>A0A553UZW6</accession>
<dbReference type="EMBL" id="VKGC01000005">
    <property type="protein sequence ID" value="TSA85757.1"/>
    <property type="molecule type" value="Genomic_DNA"/>
</dbReference>
<dbReference type="AlphaFoldDB" id="A0A553UZW6"/>
<feature type="transmembrane region" description="Helical" evidence="3">
    <location>
        <begin position="39"/>
        <end position="60"/>
    </location>
</feature>
<keyword evidence="3" id="KW-0812">Transmembrane</keyword>
<dbReference type="RefSeq" id="WP_120948014.1">
    <property type="nucleotide sequence ID" value="NZ_QXQP01000011.1"/>
</dbReference>
<evidence type="ECO:0000313" key="5">
    <source>
        <dbReference type="Proteomes" id="UP000319322"/>
    </source>
</evidence>
<keyword evidence="3" id="KW-0472">Membrane</keyword>
<evidence type="ECO:0000256" key="3">
    <source>
        <dbReference type="SAM" id="Phobius"/>
    </source>
</evidence>
<dbReference type="InterPro" id="IPR020827">
    <property type="entry name" value="Asparaginase/glutaminase_AS1"/>
</dbReference>
<dbReference type="GO" id="GO:0006520">
    <property type="term" value="P:amino acid metabolic process"/>
    <property type="evidence" value="ECO:0007669"/>
    <property type="project" value="InterPro"/>
</dbReference>